<proteinExistence type="predicted"/>
<evidence type="ECO:0000313" key="3">
    <source>
        <dbReference type="Proteomes" id="UP001376459"/>
    </source>
</evidence>
<feature type="region of interest" description="Disordered" evidence="1">
    <location>
        <begin position="116"/>
        <end position="140"/>
    </location>
</feature>
<feature type="compositionally biased region" description="Polar residues" evidence="1">
    <location>
        <begin position="70"/>
        <end position="81"/>
    </location>
</feature>
<organism evidence="2 3">
    <name type="scientific">Streptomyces machairae</name>
    <dbReference type="NCBI Taxonomy" id="3134109"/>
    <lineage>
        <taxon>Bacteria</taxon>
        <taxon>Bacillati</taxon>
        <taxon>Actinomycetota</taxon>
        <taxon>Actinomycetes</taxon>
        <taxon>Kitasatosporales</taxon>
        <taxon>Streptomycetaceae</taxon>
        <taxon>Streptomyces</taxon>
    </lineage>
</organism>
<feature type="region of interest" description="Disordered" evidence="1">
    <location>
        <begin position="27"/>
        <end position="88"/>
    </location>
</feature>
<gene>
    <name evidence="2" type="ORF">WKI71_06375</name>
</gene>
<dbReference type="Proteomes" id="UP001376459">
    <property type="component" value="Unassembled WGS sequence"/>
</dbReference>
<comment type="caution">
    <text evidence="2">The sequence shown here is derived from an EMBL/GenBank/DDBJ whole genome shotgun (WGS) entry which is preliminary data.</text>
</comment>
<evidence type="ECO:0000256" key="1">
    <source>
        <dbReference type="SAM" id="MobiDB-lite"/>
    </source>
</evidence>
<accession>A0ABU8UJJ6</accession>
<protein>
    <submittedName>
        <fullName evidence="2">Uncharacterized protein</fullName>
    </submittedName>
</protein>
<reference evidence="2 3" key="1">
    <citation type="submission" date="2024-03" db="EMBL/GenBank/DDBJ databases">
        <title>Novel Streptomyces species of biotechnological and ecological value are a feature of Machair soil.</title>
        <authorList>
            <person name="Prole J.R."/>
            <person name="Goodfellow M."/>
            <person name="Allenby N."/>
            <person name="Ward A.C."/>
        </authorList>
    </citation>
    <scope>NUCLEOTIDE SEQUENCE [LARGE SCALE GENOMIC DNA]</scope>
    <source>
        <strain evidence="2 3">MS1.AVA.1</strain>
    </source>
</reference>
<evidence type="ECO:0000313" key="2">
    <source>
        <dbReference type="EMBL" id="MEJ8668320.1"/>
    </source>
</evidence>
<dbReference type="EMBL" id="JBBKAK010000001">
    <property type="protein sequence ID" value="MEJ8668320.1"/>
    <property type="molecule type" value="Genomic_DNA"/>
</dbReference>
<name>A0ABU8UJJ6_9ACTN</name>
<sequence>MVPTDCGPLGRPRHGAGLADVLDTARLPRLIDRHSDGGERRLKDPAAMTAAAQPTADAAGADRGRAAALQSESGSELTADSCTGAGGPTRYVTWTWGGPTSRAVSRWRRTEGRFGDAHALSQRVDERSHGRSAVTPAVGR</sequence>
<feature type="compositionally biased region" description="Basic and acidic residues" evidence="1">
    <location>
        <begin position="29"/>
        <end position="44"/>
    </location>
</feature>
<feature type="compositionally biased region" description="Low complexity" evidence="1">
    <location>
        <begin position="45"/>
        <end position="59"/>
    </location>
</feature>
<keyword evidence="3" id="KW-1185">Reference proteome</keyword>